<reference evidence="1 2" key="1">
    <citation type="journal article" date="2018" name="Sci. Rep.">
        <title>Genomic signatures of local adaptation to the degree of environmental predictability in rotifers.</title>
        <authorList>
            <person name="Franch-Gras L."/>
            <person name="Hahn C."/>
            <person name="Garcia-Roger E.M."/>
            <person name="Carmona M.J."/>
            <person name="Serra M."/>
            <person name="Gomez A."/>
        </authorList>
    </citation>
    <scope>NUCLEOTIDE SEQUENCE [LARGE SCALE GENOMIC DNA]</scope>
    <source>
        <strain evidence="1">HYR1</strain>
    </source>
</reference>
<dbReference type="Proteomes" id="UP000276133">
    <property type="component" value="Unassembled WGS sequence"/>
</dbReference>
<name>A0A3M7S538_BRAPC</name>
<organism evidence="1 2">
    <name type="scientific">Brachionus plicatilis</name>
    <name type="common">Marine rotifer</name>
    <name type="synonym">Brachionus muelleri</name>
    <dbReference type="NCBI Taxonomy" id="10195"/>
    <lineage>
        <taxon>Eukaryota</taxon>
        <taxon>Metazoa</taxon>
        <taxon>Spiralia</taxon>
        <taxon>Gnathifera</taxon>
        <taxon>Rotifera</taxon>
        <taxon>Eurotatoria</taxon>
        <taxon>Monogononta</taxon>
        <taxon>Pseudotrocha</taxon>
        <taxon>Ploima</taxon>
        <taxon>Brachionidae</taxon>
        <taxon>Brachionus</taxon>
    </lineage>
</organism>
<sequence>MLAMEAKLSRLLLLPLLASLSTVLLLMSSMSTDASLWLAAASNVMSKLSPKLAELSMFELGFELDDELVSFESM</sequence>
<keyword evidence="2" id="KW-1185">Reference proteome</keyword>
<protein>
    <submittedName>
        <fullName evidence="1">Uncharacterized protein</fullName>
    </submittedName>
</protein>
<gene>
    <name evidence="1" type="ORF">BpHYR1_025593</name>
</gene>
<dbReference type="AlphaFoldDB" id="A0A3M7S538"/>
<comment type="caution">
    <text evidence="1">The sequence shown here is derived from an EMBL/GenBank/DDBJ whole genome shotgun (WGS) entry which is preliminary data.</text>
</comment>
<evidence type="ECO:0000313" key="2">
    <source>
        <dbReference type="Proteomes" id="UP000276133"/>
    </source>
</evidence>
<accession>A0A3M7S538</accession>
<dbReference type="EMBL" id="REGN01002048">
    <property type="protein sequence ID" value="RNA30755.1"/>
    <property type="molecule type" value="Genomic_DNA"/>
</dbReference>
<evidence type="ECO:0000313" key="1">
    <source>
        <dbReference type="EMBL" id="RNA30755.1"/>
    </source>
</evidence>
<proteinExistence type="predicted"/>